<evidence type="ECO:0000313" key="2">
    <source>
        <dbReference type="Proteomes" id="UP000494365"/>
    </source>
</evidence>
<dbReference type="EMBL" id="CADIKK010000172">
    <property type="protein sequence ID" value="CAB3810789.1"/>
    <property type="molecule type" value="Genomic_DNA"/>
</dbReference>
<reference evidence="1 2" key="1">
    <citation type="submission" date="2020-04" db="EMBL/GenBank/DDBJ databases">
        <authorList>
            <person name="De Canck E."/>
        </authorList>
    </citation>
    <scope>NUCLEOTIDE SEQUENCE [LARGE SCALE GENOMIC DNA]</scope>
    <source>
        <strain evidence="1 2">LMG 28614</strain>
    </source>
</reference>
<protein>
    <submittedName>
        <fullName evidence="1">Uncharacterized protein</fullName>
    </submittedName>
</protein>
<keyword evidence="2" id="KW-1185">Reference proteome</keyword>
<gene>
    <name evidence="1" type="ORF">LMG28614_07331</name>
</gene>
<organism evidence="1 2">
    <name type="scientific">Paraburkholderia ultramafica</name>
    <dbReference type="NCBI Taxonomy" id="1544867"/>
    <lineage>
        <taxon>Bacteria</taxon>
        <taxon>Pseudomonadati</taxon>
        <taxon>Pseudomonadota</taxon>
        <taxon>Betaproteobacteria</taxon>
        <taxon>Burkholderiales</taxon>
        <taxon>Burkholderiaceae</taxon>
        <taxon>Paraburkholderia</taxon>
    </lineage>
</organism>
<name>A0A6S7BR29_9BURK</name>
<evidence type="ECO:0000313" key="1">
    <source>
        <dbReference type="EMBL" id="CAB3810789.1"/>
    </source>
</evidence>
<dbReference type="Proteomes" id="UP000494365">
    <property type="component" value="Unassembled WGS sequence"/>
</dbReference>
<accession>A0A6S7BR29</accession>
<sequence>MRDGGRELAHGGHAVGVRQFCLHRAIAPLAPAGLFLRPFALGQIEHERDAFLPSCFESRPTDHDGHATAVFPVVLLFEGLYAPRCPDLS</sequence>
<proteinExistence type="predicted"/>
<dbReference type="AlphaFoldDB" id="A0A6S7BR29"/>